<gene>
    <name evidence="7" type="ORF">ACFPIE_07260</name>
</gene>
<keyword evidence="8" id="KW-1185">Reference proteome</keyword>
<comment type="caution">
    <text evidence="7">The sequence shown here is derived from an EMBL/GenBank/DDBJ whole genome shotgun (WGS) entry which is preliminary data.</text>
</comment>
<dbReference type="PANTHER" id="PTHR33202:SF6">
    <property type="entry name" value="ZINC UPTAKE REGULATION PROTEIN"/>
    <property type="match status" value="1"/>
</dbReference>
<evidence type="ECO:0000256" key="2">
    <source>
        <dbReference type="ARBA" id="ARBA00022491"/>
    </source>
</evidence>
<keyword evidence="2" id="KW-0678">Repressor</keyword>
<comment type="similarity">
    <text evidence="1">Belongs to the Fur family.</text>
</comment>
<proteinExistence type="inferred from homology"/>
<accession>A0ABW0FPN6</accession>
<name>A0ABW0FPN6_9CAUL</name>
<dbReference type="InterPro" id="IPR036390">
    <property type="entry name" value="WH_DNA-bd_sf"/>
</dbReference>
<dbReference type="InterPro" id="IPR043135">
    <property type="entry name" value="Fur_C"/>
</dbReference>
<evidence type="ECO:0000256" key="5">
    <source>
        <dbReference type="ARBA" id="ARBA00023125"/>
    </source>
</evidence>
<evidence type="ECO:0000256" key="4">
    <source>
        <dbReference type="ARBA" id="ARBA00023015"/>
    </source>
</evidence>
<dbReference type="InterPro" id="IPR002481">
    <property type="entry name" value="FUR"/>
</dbReference>
<dbReference type="InterPro" id="IPR036388">
    <property type="entry name" value="WH-like_DNA-bd_sf"/>
</dbReference>
<evidence type="ECO:0000313" key="7">
    <source>
        <dbReference type="EMBL" id="MFC5343705.1"/>
    </source>
</evidence>
<keyword evidence="4" id="KW-0805">Transcription regulation</keyword>
<keyword evidence="3" id="KW-0862">Zinc</keyword>
<sequence length="158" mass="17252">MTVTCSHDPTIARPTATEVDDAISAAVSRIVAAGERMTEPRRRVLELLMAASEPVKAYDLISRFHPDGRVAKPATVYRALDFLEKFGLIHRLSSISSYVVCRAKAHRHMAAFLICDCCGLAREIAPPQEVALRDAANAIGFTMDRVTLEIHGRCASCA</sequence>
<evidence type="ECO:0000256" key="3">
    <source>
        <dbReference type="ARBA" id="ARBA00022833"/>
    </source>
</evidence>
<dbReference type="Gene3D" id="3.30.1490.190">
    <property type="match status" value="1"/>
</dbReference>
<evidence type="ECO:0000256" key="6">
    <source>
        <dbReference type="ARBA" id="ARBA00023163"/>
    </source>
</evidence>
<keyword evidence="5" id="KW-0238">DNA-binding</keyword>
<protein>
    <submittedName>
        <fullName evidence="7">Fur family transcriptional regulator</fullName>
    </submittedName>
</protein>
<dbReference type="EMBL" id="JBHSLF010000014">
    <property type="protein sequence ID" value="MFC5343705.1"/>
    <property type="molecule type" value="Genomic_DNA"/>
</dbReference>
<dbReference type="Pfam" id="PF01475">
    <property type="entry name" value="FUR"/>
    <property type="match status" value="1"/>
</dbReference>
<evidence type="ECO:0000313" key="8">
    <source>
        <dbReference type="Proteomes" id="UP001596152"/>
    </source>
</evidence>
<dbReference type="Gene3D" id="1.10.10.10">
    <property type="entry name" value="Winged helix-like DNA-binding domain superfamily/Winged helix DNA-binding domain"/>
    <property type="match status" value="1"/>
</dbReference>
<keyword evidence="6" id="KW-0804">Transcription</keyword>
<dbReference type="PANTHER" id="PTHR33202">
    <property type="entry name" value="ZINC UPTAKE REGULATION PROTEIN"/>
    <property type="match status" value="1"/>
</dbReference>
<evidence type="ECO:0000256" key="1">
    <source>
        <dbReference type="ARBA" id="ARBA00007957"/>
    </source>
</evidence>
<dbReference type="SUPFAM" id="SSF46785">
    <property type="entry name" value="Winged helix' DNA-binding domain"/>
    <property type="match status" value="1"/>
</dbReference>
<organism evidence="7 8">
    <name type="scientific">Brevundimonas staleyi</name>
    <dbReference type="NCBI Taxonomy" id="74326"/>
    <lineage>
        <taxon>Bacteria</taxon>
        <taxon>Pseudomonadati</taxon>
        <taxon>Pseudomonadota</taxon>
        <taxon>Alphaproteobacteria</taxon>
        <taxon>Caulobacterales</taxon>
        <taxon>Caulobacteraceae</taxon>
        <taxon>Brevundimonas</taxon>
    </lineage>
</organism>
<dbReference type="Proteomes" id="UP001596152">
    <property type="component" value="Unassembled WGS sequence"/>
</dbReference>
<dbReference type="RefSeq" id="WP_289648186.1">
    <property type="nucleotide sequence ID" value="NZ_CP169082.1"/>
</dbReference>
<reference evidence="8" key="1">
    <citation type="journal article" date="2019" name="Int. J. Syst. Evol. Microbiol.">
        <title>The Global Catalogue of Microorganisms (GCM) 10K type strain sequencing project: providing services to taxonomists for standard genome sequencing and annotation.</title>
        <authorList>
            <consortium name="The Broad Institute Genomics Platform"/>
            <consortium name="The Broad Institute Genome Sequencing Center for Infectious Disease"/>
            <person name="Wu L."/>
            <person name="Ma J."/>
        </authorList>
    </citation>
    <scope>NUCLEOTIDE SEQUENCE [LARGE SCALE GENOMIC DNA]</scope>
    <source>
        <strain evidence="8">JCM 12125</strain>
    </source>
</reference>